<reference evidence="1" key="1">
    <citation type="journal article" date="2023" name="G3 (Bethesda)">
        <title>A reference genome for the long-term kleptoplast-retaining sea slug Elysia crispata morphotype clarki.</title>
        <authorList>
            <person name="Eastman K.E."/>
            <person name="Pendleton A.L."/>
            <person name="Shaikh M.A."/>
            <person name="Suttiyut T."/>
            <person name="Ogas R."/>
            <person name="Tomko P."/>
            <person name="Gavelis G."/>
            <person name="Widhalm J.R."/>
            <person name="Wisecaver J.H."/>
        </authorList>
    </citation>
    <scope>NUCLEOTIDE SEQUENCE</scope>
    <source>
        <strain evidence="1">ECLA1</strain>
    </source>
</reference>
<dbReference type="AlphaFoldDB" id="A0AAE0YIQ1"/>
<comment type="caution">
    <text evidence="1">The sequence shown here is derived from an EMBL/GenBank/DDBJ whole genome shotgun (WGS) entry which is preliminary data.</text>
</comment>
<evidence type="ECO:0000313" key="1">
    <source>
        <dbReference type="EMBL" id="KAK3747053.1"/>
    </source>
</evidence>
<keyword evidence="2" id="KW-1185">Reference proteome</keyword>
<sequence length="90" mass="9871">MALCPTLHADGEVDIHPHVCCLVQSCANPSCMILYKAQGLAKPCEARTSVKAKAVWPENMAIVTCYRAYCELEQANSSYQSLKCFPFSAL</sequence>
<name>A0AAE0YIQ1_9GAST</name>
<organism evidence="1 2">
    <name type="scientific">Elysia crispata</name>
    <name type="common">lettuce slug</name>
    <dbReference type="NCBI Taxonomy" id="231223"/>
    <lineage>
        <taxon>Eukaryota</taxon>
        <taxon>Metazoa</taxon>
        <taxon>Spiralia</taxon>
        <taxon>Lophotrochozoa</taxon>
        <taxon>Mollusca</taxon>
        <taxon>Gastropoda</taxon>
        <taxon>Heterobranchia</taxon>
        <taxon>Euthyneura</taxon>
        <taxon>Panpulmonata</taxon>
        <taxon>Sacoglossa</taxon>
        <taxon>Placobranchoidea</taxon>
        <taxon>Plakobranchidae</taxon>
        <taxon>Elysia</taxon>
    </lineage>
</organism>
<gene>
    <name evidence="1" type="ORF">RRG08_046440</name>
</gene>
<dbReference type="EMBL" id="JAWDGP010006108">
    <property type="protein sequence ID" value="KAK3747053.1"/>
    <property type="molecule type" value="Genomic_DNA"/>
</dbReference>
<protein>
    <submittedName>
        <fullName evidence="1">Uncharacterized protein</fullName>
    </submittedName>
</protein>
<evidence type="ECO:0000313" key="2">
    <source>
        <dbReference type="Proteomes" id="UP001283361"/>
    </source>
</evidence>
<accession>A0AAE0YIQ1</accession>
<dbReference type="Proteomes" id="UP001283361">
    <property type="component" value="Unassembled WGS sequence"/>
</dbReference>
<proteinExistence type="predicted"/>